<comment type="subunit">
    <text evidence="1">Heterotrimer of A, B and C subunits.</text>
</comment>
<dbReference type="NCBIfam" id="TIGR00135">
    <property type="entry name" value="gatC"/>
    <property type="match status" value="1"/>
</dbReference>
<comment type="caution">
    <text evidence="2">The sequence shown here is derived from an EMBL/GenBank/DDBJ whole genome shotgun (WGS) entry which is preliminary data.</text>
</comment>
<reference evidence="2 3" key="1">
    <citation type="journal article" date="2016" name="Nat. Commun.">
        <title>Thousands of microbial genomes shed light on interconnected biogeochemical processes in an aquifer system.</title>
        <authorList>
            <person name="Anantharaman K."/>
            <person name="Brown C.T."/>
            <person name="Hug L.A."/>
            <person name="Sharon I."/>
            <person name="Castelle C.J."/>
            <person name="Probst A.J."/>
            <person name="Thomas B.C."/>
            <person name="Singh A."/>
            <person name="Wilkins M.J."/>
            <person name="Karaoz U."/>
            <person name="Brodie E.L."/>
            <person name="Williams K.H."/>
            <person name="Hubbard S.S."/>
            <person name="Banfield J.F."/>
        </authorList>
    </citation>
    <scope>NUCLEOTIDE SEQUENCE [LARGE SCALE GENOMIC DNA]</scope>
</reference>
<keyword evidence="1" id="KW-0648">Protein biosynthesis</keyword>
<dbReference type="InterPro" id="IPR003837">
    <property type="entry name" value="GatC"/>
</dbReference>
<keyword evidence="1" id="KW-0067">ATP-binding</keyword>
<comment type="catalytic activity">
    <reaction evidence="1">
        <text>L-aspartyl-tRNA(Asn) + L-glutamine + ATP + H2O = L-asparaginyl-tRNA(Asn) + L-glutamate + ADP + phosphate + 2 H(+)</text>
        <dbReference type="Rhea" id="RHEA:14513"/>
        <dbReference type="Rhea" id="RHEA-COMP:9674"/>
        <dbReference type="Rhea" id="RHEA-COMP:9677"/>
        <dbReference type="ChEBI" id="CHEBI:15377"/>
        <dbReference type="ChEBI" id="CHEBI:15378"/>
        <dbReference type="ChEBI" id="CHEBI:29985"/>
        <dbReference type="ChEBI" id="CHEBI:30616"/>
        <dbReference type="ChEBI" id="CHEBI:43474"/>
        <dbReference type="ChEBI" id="CHEBI:58359"/>
        <dbReference type="ChEBI" id="CHEBI:78515"/>
        <dbReference type="ChEBI" id="CHEBI:78516"/>
        <dbReference type="ChEBI" id="CHEBI:456216"/>
    </reaction>
</comment>
<dbReference type="AlphaFoldDB" id="A0A1G1YJW6"/>
<sequence>MKLSQKEVEHIAGLARLKLNEAEKAQYSRELSAILDYVEKIQAADTTGVEETSQVTGLTNIMREDKIIESGISDELINCAPEAGNSYIKVPKIL</sequence>
<accession>A0A1G1YJW6</accession>
<comment type="similarity">
    <text evidence="1">Belongs to the GatC family.</text>
</comment>
<keyword evidence="1" id="KW-0436">Ligase</keyword>
<evidence type="ECO:0000313" key="2">
    <source>
        <dbReference type="EMBL" id="OGY52564.1"/>
    </source>
</evidence>
<dbReference type="InterPro" id="IPR036113">
    <property type="entry name" value="Asp/Glu-ADT_sf_sub_c"/>
</dbReference>
<evidence type="ECO:0000313" key="3">
    <source>
        <dbReference type="Proteomes" id="UP000177376"/>
    </source>
</evidence>
<dbReference type="Proteomes" id="UP000177376">
    <property type="component" value="Unassembled WGS sequence"/>
</dbReference>
<dbReference type="EMBL" id="MHIM01000016">
    <property type="protein sequence ID" value="OGY52564.1"/>
    <property type="molecule type" value="Genomic_DNA"/>
</dbReference>
<dbReference type="GO" id="GO:0050566">
    <property type="term" value="F:asparaginyl-tRNA synthase (glutamine-hydrolyzing) activity"/>
    <property type="evidence" value="ECO:0007669"/>
    <property type="project" value="RHEA"/>
</dbReference>
<dbReference type="PANTHER" id="PTHR15004">
    <property type="entry name" value="GLUTAMYL-TRNA(GLN) AMIDOTRANSFERASE SUBUNIT C, MITOCHONDRIAL"/>
    <property type="match status" value="1"/>
</dbReference>
<dbReference type="GO" id="GO:0016740">
    <property type="term" value="F:transferase activity"/>
    <property type="evidence" value="ECO:0007669"/>
    <property type="project" value="UniProtKB-KW"/>
</dbReference>
<comment type="function">
    <text evidence="1">Allows the formation of correctly charged Asn-tRNA(Asn) or Gln-tRNA(Gln) through the transamidation of misacylated Asp-tRNA(Asn) or Glu-tRNA(Gln) in organisms which lack either or both of asparaginyl-tRNA or glutaminyl-tRNA synthetases. The reaction takes place in the presence of glutamine and ATP through an activated phospho-Asp-tRNA(Asn) or phospho-Glu-tRNA(Gln).</text>
</comment>
<evidence type="ECO:0000256" key="1">
    <source>
        <dbReference type="HAMAP-Rule" id="MF_00122"/>
    </source>
</evidence>
<dbReference type="Gene3D" id="1.10.20.60">
    <property type="entry name" value="Glu-tRNAGln amidotransferase C subunit, N-terminal domain"/>
    <property type="match status" value="1"/>
</dbReference>
<protein>
    <recommendedName>
        <fullName evidence="1">Aspartyl/glutamyl-tRNA(Asn/Gln) amidotransferase subunit C</fullName>
        <shortName evidence="1">Asp/Glu-ADT subunit C</shortName>
        <ecNumber evidence="1">6.3.5.-</ecNumber>
    </recommendedName>
</protein>
<dbReference type="HAMAP" id="MF_00122">
    <property type="entry name" value="GatC"/>
    <property type="match status" value="1"/>
</dbReference>
<comment type="catalytic activity">
    <reaction evidence="1">
        <text>L-glutamyl-tRNA(Gln) + L-glutamine + ATP + H2O = L-glutaminyl-tRNA(Gln) + L-glutamate + ADP + phosphate + H(+)</text>
        <dbReference type="Rhea" id="RHEA:17521"/>
        <dbReference type="Rhea" id="RHEA-COMP:9681"/>
        <dbReference type="Rhea" id="RHEA-COMP:9684"/>
        <dbReference type="ChEBI" id="CHEBI:15377"/>
        <dbReference type="ChEBI" id="CHEBI:15378"/>
        <dbReference type="ChEBI" id="CHEBI:29985"/>
        <dbReference type="ChEBI" id="CHEBI:30616"/>
        <dbReference type="ChEBI" id="CHEBI:43474"/>
        <dbReference type="ChEBI" id="CHEBI:58359"/>
        <dbReference type="ChEBI" id="CHEBI:78520"/>
        <dbReference type="ChEBI" id="CHEBI:78521"/>
        <dbReference type="ChEBI" id="CHEBI:456216"/>
    </reaction>
</comment>
<dbReference type="Pfam" id="PF02686">
    <property type="entry name" value="GatC"/>
    <property type="match status" value="1"/>
</dbReference>
<dbReference type="GO" id="GO:0050567">
    <property type="term" value="F:glutaminyl-tRNA synthase (glutamine-hydrolyzing) activity"/>
    <property type="evidence" value="ECO:0007669"/>
    <property type="project" value="UniProtKB-UniRule"/>
</dbReference>
<dbReference type="GO" id="GO:0070681">
    <property type="term" value="P:glutaminyl-tRNAGln biosynthesis via transamidation"/>
    <property type="evidence" value="ECO:0007669"/>
    <property type="project" value="TreeGrafter"/>
</dbReference>
<name>A0A1G1YJW6_9BACT</name>
<dbReference type="GO" id="GO:0006412">
    <property type="term" value="P:translation"/>
    <property type="evidence" value="ECO:0007669"/>
    <property type="project" value="UniProtKB-UniRule"/>
</dbReference>
<dbReference type="SUPFAM" id="SSF141000">
    <property type="entry name" value="Glu-tRNAGln amidotransferase C subunit"/>
    <property type="match status" value="1"/>
</dbReference>
<dbReference type="GO" id="GO:0005524">
    <property type="term" value="F:ATP binding"/>
    <property type="evidence" value="ECO:0007669"/>
    <property type="project" value="UniProtKB-KW"/>
</dbReference>
<dbReference type="PANTHER" id="PTHR15004:SF0">
    <property type="entry name" value="GLUTAMYL-TRNA(GLN) AMIDOTRANSFERASE SUBUNIT C, MITOCHONDRIAL"/>
    <property type="match status" value="1"/>
</dbReference>
<proteinExistence type="inferred from homology"/>
<keyword evidence="2" id="KW-0808">Transferase</keyword>
<dbReference type="GO" id="GO:0006450">
    <property type="term" value="P:regulation of translational fidelity"/>
    <property type="evidence" value="ECO:0007669"/>
    <property type="project" value="InterPro"/>
</dbReference>
<keyword evidence="1" id="KW-0547">Nucleotide-binding</keyword>
<dbReference type="EC" id="6.3.5.-" evidence="1"/>
<organism evidence="2 3">
    <name type="scientific">Candidatus Buchananbacteria bacterium RIFCSPLOWO2_01_FULL_39_33</name>
    <dbReference type="NCBI Taxonomy" id="1797543"/>
    <lineage>
        <taxon>Bacteria</taxon>
        <taxon>Candidatus Buchananiibacteriota</taxon>
    </lineage>
</organism>
<gene>
    <name evidence="1" type="primary">gatC</name>
    <name evidence="2" type="ORF">A3A02_01095</name>
</gene>